<dbReference type="KEGG" id="btur:DB313_05000"/>
<name>A0A386PPW3_9SPIR</name>
<geneLocation type="plasmid" evidence="2 3">
    <name>lp129</name>
</geneLocation>
<gene>
    <name evidence="2" type="ORF">DB313_05000</name>
</gene>
<reference evidence="2 3" key="1">
    <citation type="journal article" date="2018" name="Infect. Genet. Evol.">
        <title>Genome-wide analysis of Borrelia turcica and 'Candidatus Borrelia tachyglossi' shows relapsing fever-like genomes with unique genomic links to Lyme disease Borrelia.</title>
        <authorList>
            <person name="Gofton A.W."/>
            <person name="Margos G."/>
            <person name="Fingerle V."/>
            <person name="Hepner S."/>
            <person name="Loh S.M."/>
            <person name="Ryan U."/>
            <person name="Irwin P."/>
            <person name="Oskam C.L."/>
        </authorList>
    </citation>
    <scope>NUCLEOTIDE SEQUENCE [LARGE SCALE GENOMIC DNA]</scope>
    <source>
        <strain evidence="2 3">IST7</strain>
        <plasmid evidence="2">lp129</plasmid>
    </source>
</reference>
<dbReference type="RefSeq" id="WP_120104777.1">
    <property type="nucleotide sequence ID" value="NZ_CP028885.1"/>
</dbReference>
<evidence type="ECO:0000313" key="2">
    <source>
        <dbReference type="EMBL" id="AYE36857.1"/>
    </source>
</evidence>
<dbReference type="AlphaFoldDB" id="A0A386PPW3"/>
<sequence>MKDRNMIIIKKGKCLFTSILLSFLSCGLSVLDKANDDLGEINAQPSSVAVSAVSSDKGVSAVAAGTGASLQSSLDVVEGESSPISDTKVDTGGVNLTSGSGIPGGTLEGGAVEFETHSYGEVTSGDNFNGKSQTVIEDFLKRGSSDLVDAVEYSSGGVSGTYGGGATVIEEEEDTIPRVATFSSAGEDDESLEEEDERRENRKYNAGLKEAKRDVFNALTLIKAIAKDSKLFDYYATAMNSSRHLGNPNYRENAREKYNEFSKEKLEENLYELLNWIKEGEIALKSADVYSNEIRAKNKLGEVREDLEKFIAEVKNKSSTSDAYKEVSSNRHKLSKMEDSLKTVKRSLYNKDNISN</sequence>
<feature type="compositionally biased region" description="Acidic residues" evidence="1">
    <location>
        <begin position="186"/>
        <end position="197"/>
    </location>
</feature>
<proteinExistence type="predicted"/>
<dbReference type="PROSITE" id="PS51257">
    <property type="entry name" value="PROKAR_LIPOPROTEIN"/>
    <property type="match status" value="1"/>
</dbReference>
<dbReference type="CDD" id="cd22788">
    <property type="entry name" value="BBK32_C"/>
    <property type="match status" value="1"/>
</dbReference>
<evidence type="ECO:0000256" key="1">
    <source>
        <dbReference type="SAM" id="MobiDB-lite"/>
    </source>
</evidence>
<keyword evidence="2" id="KW-0614">Plasmid</keyword>
<accession>A0A386PPW3</accession>
<feature type="region of interest" description="Disordered" evidence="1">
    <location>
        <begin position="182"/>
        <end position="201"/>
    </location>
</feature>
<dbReference type="Proteomes" id="UP000275571">
    <property type="component" value="Plasmid lp129"/>
</dbReference>
<organism evidence="2 3">
    <name type="scientific">Borrelia turcica IST7</name>
    <dbReference type="NCBI Taxonomy" id="1104446"/>
    <lineage>
        <taxon>Bacteria</taxon>
        <taxon>Pseudomonadati</taxon>
        <taxon>Spirochaetota</taxon>
        <taxon>Spirochaetia</taxon>
        <taxon>Spirochaetales</taxon>
        <taxon>Borreliaceae</taxon>
        <taxon>Borrelia</taxon>
    </lineage>
</organism>
<keyword evidence="3" id="KW-1185">Reference proteome</keyword>
<protein>
    <recommendedName>
        <fullName evidence="4">Fibronectin-binding protein</fullName>
    </recommendedName>
</protein>
<evidence type="ECO:0000313" key="3">
    <source>
        <dbReference type="Proteomes" id="UP000275571"/>
    </source>
</evidence>
<evidence type="ECO:0008006" key="4">
    <source>
        <dbReference type="Google" id="ProtNLM"/>
    </source>
</evidence>
<dbReference type="EMBL" id="CP028885">
    <property type="protein sequence ID" value="AYE36857.1"/>
    <property type="molecule type" value="Genomic_DNA"/>
</dbReference>
<dbReference type="OrthoDB" id="351354at2"/>